<evidence type="ECO:0000313" key="4">
    <source>
        <dbReference type="Proteomes" id="UP001147830"/>
    </source>
</evidence>
<dbReference type="Pfam" id="PF00156">
    <property type="entry name" value="Pribosyltran"/>
    <property type="match status" value="1"/>
</dbReference>
<accession>A0A9X3AQI7</accession>
<dbReference type="EMBL" id="JAOANI010000012">
    <property type="protein sequence ID" value="MCT7358190.1"/>
    <property type="molecule type" value="Genomic_DNA"/>
</dbReference>
<keyword evidence="3" id="KW-0808">Transferase</keyword>
<dbReference type="CDD" id="cd06223">
    <property type="entry name" value="PRTases_typeI"/>
    <property type="match status" value="1"/>
</dbReference>
<dbReference type="InterPro" id="IPR051910">
    <property type="entry name" value="ComF/GntX_DNA_util-trans"/>
</dbReference>
<protein>
    <submittedName>
        <fullName evidence="3">Phosphoribosyltransferase family protein</fullName>
    </submittedName>
</protein>
<dbReference type="Gene3D" id="3.40.50.2020">
    <property type="match status" value="1"/>
</dbReference>
<dbReference type="InterPro" id="IPR029057">
    <property type="entry name" value="PRTase-like"/>
</dbReference>
<reference evidence="3" key="2">
    <citation type="submission" date="2022-08" db="EMBL/GenBank/DDBJ databases">
        <authorList>
            <person name="Dong C."/>
        </authorList>
    </citation>
    <scope>NUCLEOTIDE SEQUENCE</scope>
    <source>
        <strain evidence="3">59MF3M-4</strain>
    </source>
</reference>
<dbReference type="AlphaFoldDB" id="A0A9X3AQI7"/>
<dbReference type="SUPFAM" id="SSF53271">
    <property type="entry name" value="PRTase-like"/>
    <property type="match status" value="1"/>
</dbReference>
<dbReference type="PANTHER" id="PTHR47505:SF1">
    <property type="entry name" value="DNA UTILIZATION PROTEIN YHGH"/>
    <property type="match status" value="1"/>
</dbReference>
<name>A0A9X3AQI7_9GAMM</name>
<organism evidence="3 4">
    <name type="scientific">Thalassolituus pacificus</name>
    <dbReference type="NCBI Taxonomy" id="2975440"/>
    <lineage>
        <taxon>Bacteria</taxon>
        <taxon>Pseudomonadati</taxon>
        <taxon>Pseudomonadota</taxon>
        <taxon>Gammaproteobacteria</taxon>
        <taxon>Oceanospirillales</taxon>
        <taxon>Oceanospirillaceae</taxon>
        <taxon>Thalassolituus</taxon>
    </lineage>
</organism>
<dbReference type="Proteomes" id="UP001147830">
    <property type="component" value="Unassembled WGS sequence"/>
</dbReference>
<dbReference type="GO" id="GO:0016757">
    <property type="term" value="F:glycosyltransferase activity"/>
    <property type="evidence" value="ECO:0007669"/>
    <property type="project" value="UniProtKB-KW"/>
</dbReference>
<dbReference type="RefSeq" id="WP_260975110.1">
    <property type="nucleotide sequence ID" value="NZ_JAOANI010000012.1"/>
</dbReference>
<keyword evidence="3" id="KW-0328">Glycosyltransferase</keyword>
<evidence type="ECO:0000256" key="1">
    <source>
        <dbReference type="ARBA" id="ARBA00008007"/>
    </source>
</evidence>
<keyword evidence="4" id="KW-1185">Reference proteome</keyword>
<evidence type="ECO:0000259" key="2">
    <source>
        <dbReference type="Pfam" id="PF00156"/>
    </source>
</evidence>
<evidence type="ECO:0000313" key="3">
    <source>
        <dbReference type="EMBL" id="MCT7358190.1"/>
    </source>
</evidence>
<dbReference type="InterPro" id="IPR000836">
    <property type="entry name" value="PRTase_dom"/>
</dbReference>
<comment type="caution">
    <text evidence="3">The sequence shown here is derived from an EMBL/GenBank/DDBJ whole genome shotgun (WGS) entry which is preliminary data.</text>
</comment>
<gene>
    <name evidence="3" type="ORF">NYR02_04035</name>
</gene>
<feature type="domain" description="Phosphoribosyltransferase" evidence="2">
    <location>
        <begin position="28"/>
        <end position="125"/>
    </location>
</feature>
<dbReference type="PANTHER" id="PTHR47505">
    <property type="entry name" value="DNA UTILIZATION PROTEIN YHGH"/>
    <property type="match status" value="1"/>
</dbReference>
<comment type="similarity">
    <text evidence="1">Belongs to the ComF/GntX family.</text>
</comment>
<proteinExistence type="inferred from homology"/>
<sequence>MLTNPAAALAQADAITFIPSTRRKLFSRGFNITEIMARRLAKTLGVPLIDNALYKTSGHDQRGLSARQRQRNLSNSLQPGQLQLKGKHIVIIEDVITTGATANAAARVLKQQGAAIVGIWALARTPPPEWDNNP</sequence>
<reference evidence="3" key="1">
    <citation type="journal article" date="2022" name="Front. Microbiol.">
        <title>Genome-based taxonomic rearrangement of Oceanobacter-related bacteria including the description of Thalassolituus hydrocarbonoclasticus sp. nov. and Thalassolituus pacificus sp. nov. and emended description of the genus Thalassolituus.</title>
        <authorList>
            <person name="Dong C."/>
            <person name="Wei L."/>
            <person name="Wang J."/>
            <person name="Lai Q."/>
            <person name="Huang Z."/>
            <person name="Shao Z."/>
        </authorList>
    </citation>
    <scope>NUCLEOTIDE SEQUENCE</scope>
    <source>
        <strain evidence="3">59MF3M-4</strain>
    </source>
</reference>